<evidence type="ECO:0000256" key="1">
    <source>
        <dbReference type="ARBA" id="ARBA00004123"/>
    </source>
</evidence>
<dbReference type="InterPro" id="IPR006563">
    <property type="entry name" value="POX_dom"/>
</dbReference>
<accession>A0A9Q0CDA7</accession>
<comment type="subcellular location">
    <subcellularLocation>
        <location evidence="1 8">Nucleus</location>
    </subcellularLocation>
</comment>
<evidence type="ECO:0000256" key="5">
    <source>
        <dbReference type="ARBA" id="ARBA00023155"/>
    </source>
</evidence>
<feature type="domain" description="Homeobox" evidence="10">
    <location>
        <begin position="317"/>
        <end position="380"/>
    </location>
</feature>
<feature type="DNA-binding region" description="Homeobox" evidence="8">
    <location>
        <begin position="319"/>
        <end position="381"/>
    </location>
</feature>
<dbReference type="CDD" id="cd00086">
    <property type="entry name" value="homeodomain"/>
    <property type="match status" value="1"/>
</dbReference>
<sequence>MATFYTSQAEQRDMQASASYPVQNVISNLFYPDFTNVIQPDSSIRETDLVASSLGPQAYTTENMVGPNDQTGTQLQFGISNTQSNLPVLQGQGLSLSLNSNMNIPAPWFQYWPVKPDLSQEPSRSGGELQKDDDYRLKIRTSRYLKVAQDLLDEVVNVWKGIKQKAQKNRLNESDCKNSDNGSKGEPNSESGTGGVEISSSEKQELQNKLAKLLAMLDEVDRKYKHYYHQMQVVVSSFDMVAGPGSAKPYTAVALQTISRHFRCLRDAINDQIKVIRKKLGEDDGSGGKGGRLTRLRFIDQQLRQQRAFQQFGMMQHNAWRPQRGLPENSVSVLRAWLFEHFLHPYPSDSEKLMLARQTGLTRGQISNWFINARVRLWKPMIEDMYKEEIGEAENISNSSSENAPASRDKAICSDEKDDFKTPVSQKPESTRFAESKDNNLEAGPAGVHDGNTLCFPNEANAEESFMSLMMKAQPAGDRFIGYQNLGLSPHGNQNISLTLGLQNSGNGVVSLPISGQQSFLEMHTGDEIYGDYEQQRLHDFVA</sequence>
<dbReference type="Proteomes" id="UP001151287">
    <property type="component" value="Unassembled WGS sequence"/>
</dbReference>
<feature type="region of interest" description="Disordered" evidence="9">
    <location>
        <begin position="393"/>
        <end position="452"/>
    </location>
</feature>
<dbReference type="PROSITE" id="PS50071">
    <property type="entry name" value="HOMEOBOX_2"/>
    <property type="match status" value="1"/>
</dbReference>
<dbReference type="AlphaFoldDB" id="A0A9Q0CDA7"/>
<dbReference type="Pfam" id="PF05920">
    <property type="entry name" value="Homeobox_KN"/>
    <property type="match status" value="1"/>
</dbReference>
<keyword evidence="12" id="KW-1185">Reference proteome</keyword>
<dbReference type="GO" id="GO:0003677">
    <property type="term" value="F:DNA binding"/>
    <property type="evidence" value="ECO:0007669"/>
    <property type="project" value="UniProtKB-UniRule"/>
</dbReference>
<evidence type="ECO:0000256" key="8">
    <source>
        <dbReference type="PROSITE-ProRule" id="PRU00108"/>
    </source>
</evidence>
<dbReference type="GO" id="GO:0006355">
    <property type="term" value="P:regulation of DNA-templated transcription"/>
    <property type="evidence" value="ECO:0007669"/>
    <property type="project" value="InterPro"/>
</dbReference>
<dbReference type="OrthoDB" id="10056939at2759"/>
<dbReference type="GO" id="GO:0005634">
    <property type="term" value="C:nucleus"/>
    <property type="evidence" value="ECO:0007669"/>
    <property type="project" value="UniProtKB-SubCell"/>
</dbReference>
<evidence type="ECO:0000256" key="4">
    <source>
        <dbReference type="ARBA" id="ARBA00023125"/>
    </source>
</evidence>
<keyword evidence="7 8" id="KW-0539">Nucleus</keyword>
<evidence type="ECO:0000256" key="6">
    <source>
        <dbReference type="ARBA" id="ARBA00023163"/>
    </source>
</evidence>
<evidence type="ECO:0000313" key="12">
    <source>
        <dbReference type="Proteomes" id="UP001151287"/>
    </source>
</evidence>
<evidence type="ECO:0000259" key="10">
    <source>
        <dbReference type="PROSITE" id="PS50071"/>
    </source>
</evidence>
<evidence type="ECO:0000256" key="7">
    <source>
        <dbReference type="ARBA" id="ARBA00023242"/>
    </source>
</evidence>
<evidence type="ECO:0000313" key="11">
    <source>
        <dbReference type="EMBL" id="KAJ1691791.1"/>
    </source>
</evidence>
<proteinExistence type="inferred from homology"/>
<comment type="similarity">
    <text evidence="2">Belongs to the TALE/BELL homeobox family.</text>
</comment>
<dbReference type="InterPro" id="IPR001356">
    <property type="entry name" value="HD"/>
</dbReference>
<dbReference type="Gene3D" id="1.10.10.60">
    <property type="entry name" value="Homeodomain-like"/>
    <property type="match status" value="1"/>
</dbReference>
<dbReference type="InterPro" id="IPR050224">
    <property type="entry name" value="TALE_homeobox"/>
</dbReference>
<gene>
    <name evidence="11" type="ORF">LUZ63_015946</name>
</gene>
<dbReference type="Pfam" id="PF07526">
    <property type="entry name" value="POX"/>
    <property type="match status" value="1"/>
</dbReference>
<dbReference type="SMART" id="SM00574">
    <property type="entry name" value="POX"/>
    <property type="match status" value="1"/>
</dbReference>
<evidence type="ECO:0000256" key="3">
    <source>
        <dbReference type="ARBA" id="ARBA00023015"/>
    </source>
</evidence>
<dbReference type="InterPro" id="IPR009057">
    <property type="entry name" value="Homeodomain-like_sf"/>
</dbReference>
<name>A0A9Q0CDA7_9POAL</name>
<feature type="compositionally biased region" description="Polar residues" evidence="9">
    <location>
        <begin position="179"/>
        <end position="191"/>
    </location>
</feature>
<keyword evidence="6" id="KW-0804">Transcription</keyword>
<feature type="compositionally biased region" description="Low complexity" evidence="9">
    <location>
        <begin position="393"/>
        <end position="406"/>
    </location>
</feature>
<keyword evidence="5 8" id="KW-0371">Homeobox</keyword>
<dbReference type="PANTHER" id="PTHR11850">
    <property type="entry name" value="HOMEOBOX PROTEIN TRANSCRIPTION FACTORS"/>
    <property type="match status" value="1"/>
</dbReference>
<reference evidence="11" key="1">
    <citation type="journal article" date="2022" name="Cell">
        <title>Repeat-based holocentromeres influence genome architecture and karyotype evolution.</title>
        <authorList>
            <person name="Hofstatter P.G."/>
            <person name="Thangavel G."/>
            <person name="Lux T."/>
            <person name="Neumann P."/>
            <person name="Vondrak T."/>
            <person name="Novak P."/>
            <person name="Zhang M."/>
            <person name="Costa L."/>
            <person name="Castellani M."/>
            <person name="Scott A."/>
            <person name="Toegelov H."/>
            <person name="Fuchs J."/>
            <person name="Mata-Sucre Y."/>
            <person name="Dias Y."/>
            <person name="Vanzela A.L.L."/>
            <person name="Huettel B."/>
            <person name="Almeida C.C.S."/>
            <person name="Simkova H."/>
            <person name="Souza G."/>
            <person name="Pedrosa-Harand A."/>
            <person name="Macas J."/>
            <person name="Mayer K.F.X."/>
            <person name="Houben A."/>
            <person name="Marques A."/>
        </authorList>
    </citation>
    <scope>NUCLEOTIDE SEQUENCE</scope>
    <source>
        <strain evidence="11">RhyBre1mFocal</strain>
    </source>
</reference>
<dbReference type="InterPro" id="IPR008422">
    <property type="entry name" value="KN_HD"/>
</dbReference>
<dbReference type="SUPFAM" id="SSF46689">
    <property type="entry name" value="Homeodomain-like"/>
    <property type="match status" value="1"/>
</dbReference>
<feature type="region of interest" description="Disordered" evidence="9">
    <location>
        <begin position="169"/>
        <end position="201"/>
    </location>
</feature>
<dbReference type="SMART" id="SM00389">
    <property type="entry name" value="HOX"/>
    <property type="match status" value="1"/>
</dbReference>
<protein>
    <recommendedName>
        <fullName evidence="10">Homeobox domain-containing protein</fullName>
    </recommendedName>
</protein>
<keyword evidence="3" id="KW-0805">Transcription regulation</keyword>
<evidence type="ECO:0000256" key="2">
    <source>
        <dbReference type="ARBA" id="ARBA00006454"/>
    </source>
</evidence>
<comment type="caution">
    <text evidence="11">The sequence shown here is derived from an EMBL/GenBank/DDBJ whole genome shotgun (WGS) entry which is preliminary data.</text>
</comment>
<organism evidence="11 12">
    <name type="scientific">Rhynchospora breviuscula</name>
    <dbReference type="NCBI Taxonomy" id="2022672"/>
    <lineage>
        <taxon>Eukaryota</taxon>
        <taxon>Viridiplantae</taxon>
        <taxon>Streptophyta</taxon>
        <taxon>Embryophyta</taxon>
        <taxon>Tracheophyta</taxon>
        <taxon>Spermatophyta</taxon>
        <taxon>Magnoliopsida</taxon>
        <taxon>Liliopsida</taxon>
        <taxon>Poales</taxon>
        <taxon>Cyperaceae</taxon>
        <taxon>Cyperoideae</taxon>
        <taxon>Rhynchosporeae</taxon>
        <taxon>Rhynchospora</taxon>
    </lineage>
</organism>
<dbReference type="EMBL" id="JAMQYH010000004">
    <property type="protein sequence ID" value="KAJ1691791.1"/>
    <property type="molecule type" value="Genomic_DNA"/>
</dbReference>
<keyword evidence="4 8" id="KW-0238">DNA-binding</keyword>
<feature type="compositionally biased region" description="Basic and acidic residues" evidence="9">
    <location>
        <begin position="429"/>
        <end position="440"/>
    </location>
</feature>
<evidence type="ECO:0000256" key="9">
    <source>
        <dbReference type="SAM" id="MobiDB-lite"/>
    </source>
</evidence>
<feature type="compositionally biased region" description="Basic and acidic residues" evidence="9">
    <location>
        <begin position="407"/>
        <end position="421"/>
    </location>
</feature>